<dbReference type="EMBL" id="KI536861">
    <property type="protein sequence ID" value="ESR43703.1"/>
    <property type="molecule type" value="Genomic_DNA"/>
</dbReference>
<keyword evidence="2" id="KW-1185">Reference proteome</keyword>
<proteinExistence type="predicted"/>
<protein>
    <submittedName>
        <fullName evidence="1">Uncharacterized protein</fullName>
    </submittedName>
</protein>
<dbReference type="InParanoid" id="V4S892"/>
<name>V4S892_CITCL</name>
<dbReference type="KEGG" id="cic:CICLE_v10013232mg"/>
<dbReference type="Gramene" id="ESR43703">
    <property type="protein sequence ID" value="ESR43703"/>
    <property type="gene ID" value="CICLE_v10013232mg"/>
</dbReference>
<gene>
    <name evidence="1" type="ORF">CICLE_v10013232mg</name>
</gene>
<evidence type="ECO:0000313" key="1">
    <source>
        <dbReference type="EMBL" id="ESR43703.1"/>
    </source>
</evidence>
<sequence>MCMHFSMLAHKQRETQVSKSCHMAMLLTNIKNYKQSINTTRGETSRRNQHGHKKFLSISCIYVHHIINQAIHGKMLHFDKRC</sequence>
<accession>V4S892</accession>
<dbReference type="Proteomes" id="UP000030687">
    <property type="component" value="Unassembled WGS sequence"/>
</dbReference>
<organism evidence="1 2">
    <name type="scientific">Citrus clementina</name>
    <name type="common">Clementine</name>
    <name type="synonym">Citrus deliciosa x Citrus sinensis</name>
    <dbReference type="NCBI Taxonomy" id="85681"/>
    <lineage>
        <taxon>Eukaryota</taxon>
        <taxon>Viridiplantae</taxon>
        <taxon>Streptophyta</taxon>
        <taxon>Embryophyta</taxon>
        <taxon>Tracheophyta</taxon>
        <taxon>Spermatophyta</taxon>
        <taxon>Magnoliopsida</taxon>
        <taxon>eudicotyledons</taxon>
        <taxon>Gunneridae</taxon>
        <taxon>Pentapetalae</taxon>
        <taxon>rosids</taxon>
        <taxon>malvids</taxon>
        <taxon>Sapindales</taxon>
        <taxon>Rutaceae</taxon>
        <taxon>Aurantioideae</taxon>
        <taxon>Citrus</taxon>
    </lineage>
</organism>
<reference evidence="1 2" key="1">
    <citation type="submission" date="2013-10" db="EMBL/GenBank/DDBJ databases">
        <authorList>
            <consortium name="International Citrus Genome Consortium"/>
            <person name="Jenkins J."/>
            <person name="Schmutz J."/>
            <person name="Prochnik S."/>
            <person name="Rokhsar D."/>
            <person name="Gmitter F."/>
            <person name="Ollitrault P."/>
            <person name="Machado M."/>
            <person name="Talon M."/>
            <person name="Wincker P."/>
            <person name="Jaillon O."/>
            <person name="Morgante M."/>
        </authorList>
    </citation>
    <scope>NUCLEOTIDE SEQUENCE</scope>
    <source>
        <strain evidence="2">cv. Clemenules</strain>
    </source>
</reference>
<dbReference type="AlphaFoldDB" id="V4S892"/>
<evidence type="ECO:0000313" key="2">
    <source>
        <dbReference type="Proteomes" id="UP000030687"/>
    </source>
</evidence>